<evidence type="ECO:0000313" key="2">
    <source>
        <dbReference type="Proteomes" id="UP000439903"/>
    </source>
</evidence>
<dbReference type="OrthoDB" id="2441723at2759"/>
<accession>A0A8H3XAN3</accession>
<proteinExistence type="predicted"/>
<name>A0A8H3XAN3_GIGMA</name>
<organism evidence="1 2">
    <name type="scientific">Gigaspora margarita</name>
    <dbReference type="NCBI Taxonomy" id="4874"/>
    <lineage>
        <taxon>Eukaryota</taxon>
        <taxon>Fungi</taxon>
        <taxon>Fungi incertae sedis</taxon>
        <taxon>Mucoromycota</taxon>
        <taxon>Glomeromycotina</taxon>
        <taxon>Glomeromycetes</taxon>
        <taxon>Diversisporales</taxon>
        <taxon>Gigasporaceae</taxon>
        <taxon>Gigaspora</taxon>
    </lineage>
</organism>
<keyword evidence="2" id="KW-1185">Reference proteome</keyword>
<dbReference type="AlphaFoldDB" id="A0A8H3XAN3"/>
<comment type="caution">
    <text evidence="1">The sequence shown here is derived from an EMBL/GenBank/DDBJ whole genome shotgun (WGS) entry which is preliminary data.</text>
</comment>
<reference evidence="1 2" key="1">
    <citation type="journal article" date="2019" name="Environ. Microbiol.">
        <title>At the nexus of three kingdoms: the genome of the mycorrhizal fungus Gigaspora margarita provides insights into plant, endobacterial and fungal interactions.</title>
        <authorList>
            <person name="Venice F."/>
            <person name="Ghignone S."/>
            <person name="Salvioli di Fossalunga A."/>
            <person name="Amselem J."/>
            <person name="Novero M."/>
            <person name="Xianan X."/>
            <person name="Sedzielewska Toro K."/>
            <person name="Morin E."/>
            <person name="Lipzen A."/>
            <person name="Grigoriev I.V."/>
            <person name="Henrissat B."/>
            <person name="Martin F.M."/>
            <person name="Bonfante P."/>
        </authorList>
    </citation>
    <scope>NUCLEOTIDE SEQUENCE [LARGE SCALE GENOMIC DNA]</scope>
    <source>
        <strain evidence="1 2">BEG34</strain>
    </source>
</reference>
<gene>
    <name evidence="1" type="ORF">F8M41_003840</name>
</gene>
<dbReference type="EMBL" id="WTPW01001344">
    <property type="protein sequence ID" value="KAF0441361.1"/>
    <property type="molecule type" value="Genomic_DNA"/>
</dbReference>
<dbReference type="Proteomes" id="UP000439903">
    <property type="component" value="Unassembled WGS sequence"/>
</dbReference>
<sequence>MTSHIEIPIQTDKKEHLIKESELITKYAGVSQDESFIAILDSVDRINLFYQSWIVKKPGAFAVSSDLKLLAYVAGYDLKIYLIENGLELSSLSCKDGGMFDVDFMRFVFNNEKLLIFKDDRTVAVWDIFNTVRKFIEFIPLEKETTTGLVKQMTRIVIDPISENEHFMILCMEPYFNDNQIVWDKLDLSDHLKKSGLDPNWIELDPFELNIITDSMHYAYGINDNNEIDKVLLTELDDRYIIDCLRKEPWTDHPIEKQLFEINVKQQLQFPRYVTYLDINKKTRLLIGYNTAQVWHDDRLEFISVINNEVSHQEYKVIRLRYEHEDDIIQIVRDAIKTLVYLDIQSRSINLAVGNKRIAFNEIVRQTKNIITRFITLYSNTWRLIDFRYKLMLELIKLKDYSLIARLLFNEVNVSSDDSEKCILQILSVVSKDKETDNKTKLKENIKNIISKYSSKNYKNKKQERPLHSWLISLKDIKEMLPDEEEDTGNTDVTMLTLFLEYYSNNAMKTLDG</sequence>
<evidence type="ECO:0000313" key="1">
    <source>
        <dbReference type="EMBL" id="KAF0441361.1"/>
    </source>
</evidence>
<keyword evidence="1" id="KW-0675">Receptor</keyword>
<protein>
    <submittedName>
        <fullName evidence="1">Transient receptor potential cation channel subfamily a member 1-like isoform x1</fullName>
    </submittedName>
</protein>